<dbReference type="RefSeq" id="WP_212521767.1">
    <property type="nucleotide sequence ID" value="NZ_JAGSOH010000145.1"/>
</dbReference>
<feature type="transmembrane region" description="Helical" evidence="7">
    <location>
        <begin position="411"/>
        <end position="432"/>
    </location>
</feature>
<evidence type="ECO:0000256" key="7">
    <source>
        <dbReference type="SAM" id="Phobius"/>
    </source>
</evidence>
<feature type="region of interest" description="Disordered" evidence="6">
    <location>
        <begin position="497"/>
        <end position="532"/>
    </location>
</feature>
<name>A0A941EHS0_9ACTN</name>
<feature type="region of interest" description="Disordered" evidence="6">
    <location>
        <begin position="333"/>
        <end position="405"/>
    </location>
</feature>
<evidence type="ECO:0000256" key="3">
    <source>
        <dbReference type="ARBA" id="ARBA00022777"/>
    </source>
</evidence>
<keyword evidence="3 9" id="KW-0418">Kinase</keyword>
<feature type="compositionally biased region" description="Low complexity" evidence="6">
    <location>
        <begin position="497"/>
        <end position="531"/>
    </location>
</feature>
<dbReference type="GO" id="GO:0005524">
    <property type="term" value="F:ATP binding"/>
    <property type="evidence" value="ECO:0007669"/>
    <property type="project" value="UniProtKB-UniRule"/>
</dbReference>
<dbReference type="Gene3D" id="1.10.510.10">
    <property type="entry name" value="Transferase(Phosphotransferase) domain 1"/>
    <property type="match status" value="1"/>
</dbReference>
<keyword evidence="1" id="KW-0808">Transferase</keyword>
<evidence type="ECO:0000256" key="4">
    <source>
        <dbReference type="ARBA" id="ARBA00022840"/>
    </source>
</evidence>
<organism evidence="9 10">
    <name type="scientific">Actinospica acidithermotolerans</name>
    <dbReference type="NCBI Taxonomy" id="2828514"/>
    <lineage>
        <taxon>Bacteria</taxon>
        <taxon>Bacillati</taxon>
        <taxon>Actinomycetota</taxon>
        <taxon>Actinomycetes</taxon>
        <taxon>Catenulisporales</taxon>
        <taxon>Actinospicaceae</taxon>
        <taxon>Actinospica</taxon>
    </lineage>
</organism>
<evidence type="ECO:0000313" key="10">
    <source>
        <dbReference type="Proteomes" id="UP000676325"/>
    </source>
</evidence>
<accession>A0A941EHS0</accession>
<proteinExistence type="predicted"/>
<evidence type="ECO:0000259" key="8">
    <source>
        <dbReference type="PROSITE" id="PS50011"/>
    </source>
</evidence>
<dbReference type="PROSITE" id="PS00108">
    <property type="entry name" value="PROTEIN_KINASE_ST"/>
    <property type="match status" value="1"/>
</dbReference>
<dbReference type="InterPro" id="IPR008271">
    <property type="entry name" value="Ser/Thr_kinase_AS"/>
</dbReference>
<dbReference type="PROSITE" id="PS50011">
    <property type="entry name" value="PROTEIN_KINASE_DOM"/>
    <property type="match status" value="1"/>
</dbReference>
<keyword evidence="7" id="KW-0812">Transmembrane</keyword>
<gene>
    <name evidence="9" type="ORF">KDK95_30355</name>
</gene>
<dbReference type="AlphaFoldDB" id="A0A941EHS0"/>
<evidence type="ECO:0000313" key="9">
    <source>
        <dbReference type="EMBL" id="MBR7830643.1"/>
    </source>
</evidence>
<keyword evidence="9" id="KW-0723">Serine/threonine-protein kinase</keyword>
<dbReference type="Pfam" id="PF00069">
    <property type="entry name" value="Pkinase"/>
    <property type="match status" value="1"/>
</dbReference>
<dbReference type="PANTHER" id="PTHR43289:SF34">
    <property type="entry name" value="SERINE_THREONINE-PROTEIN KINASE YBDM-RELATED"/>
    <property type="match status" value="1"/>
</dbReference>
<keyword evidence="10" id="KW-1185">Reference proteome</keyword>
<protein>
    <submittedName>
        <fullName evidence="9">Serine/threonine protein kinase</fullName>
    </submittedName>
</protein>
<dbReference type="PROSITE" id="PS00107">
    <property type="entry name" value="PROTEIN_KINASE_ATP"/>
    <property type="match status" value="1"/>
</dbReference>
<evidence type="ECO:0000256" key="2">
    <source>
        <dbReference type="ARBA" id="ARBA00022741"/>
    </source>
</evidence>
<dbReference type="PANTHER" id="PTHR43289">
    <property type="entry name" value="MITOGEN-ACTIVATED PROTEIN KINASE KINASE KINASE 20-RELATED"/>
    <property type="match status" value="1"/>
</dbReference>
<dbReference type="InterPro" id="IPR017441">
    <property type="entry name" value="Protein_kinase_ATP_BS"/>
</dbReference>
<dbReference type="EMBL" id="JAGSOH010000145">
    <property type="protein sequence ID" value="MBR7830643.1"/>
    <property type="molecule type" value="Genomic_DNA"/>
</dbReference>
<keyword evidence="4 5" id="KW-0067">ATP-binding</keyword>
<feature type="domain" description="Protein kinase" evidence="8">
    <location>
        <begin position="39"/>
        <end position="302"/>
    </location>
</feature>
<dbReference type="Gene3D" id="3.30.200.20">
    <property type="entry name" value="Phosphorylase Kinase, domain 1"/>
    <property type="match status" value="1"/>
</dbReference>
<dbReference type="CDD" id="cd14014">
    <property type="entry name" value="STKc_PknB_like"/>
    <property type="match status" value="1"/>
</dbReference>
<dbReference type="SUPFAM" id="SSF56112">
    <property type="entry name" value="Protein kinase-like (PK-like)"/>
    <property type="match status" value="1"/>
</dbReference>
<dbReference type="InterPro" id="IPR000719">
    <property type="entry name" value="Prot_kinase_dom"/>
</dbReference>
<dbReference type="SMART" id="SM00220">
    <property type="entry name" value="S_TKc"/>
    <property type="match status" value="1"/>
</dbReference>
<keyword evidence="7" id="KW-1133">Transmembrane helix</keyword>
<evidence type="ECO:0000256" key="5">
    <source>
        <dbReference type="PROSITE-ProRule" id="PRU10141"/>
    </source>
</evidence>
<keyword evidence="7" id="KW-0472">Membrane</keyword>
<evidence type="ECO:0000256" key="6">
    <source>
        <dbReference type="SAM" id="MobiDB-lite"/>
    </source>
</evidence>
<comment type="caution">
    <text evidence="9">The sequence shown here is derived from an EMBL/GenBank/DDBJ whole genome shotgun (WGS) entry which is preliminary data.</text>
</comment>
<sequence>MSAGAGKSRTGAGYDGAGDYTGLGARPLGPQDPATVGRYRIHALLGIGGMGRVYLGWAQNPGFGPSRGGAWVAVKVIRPDLADSPEFRRRFARELETVGRVRTPYAAALVQGDAEAQQPWMVTEFVPGVGLGDAVQPGRPLPSASVWRLAHDLGNALVAVHRAGIVHRDVKPSNVILNTGGAKIIDFGVAHAADLSQLTATGMNVGTPSYMAPEQAKTGTVSPASDMFSLGVLLYFAATGRLPFGEGGTADVLFRVVYEEPDLSGLNDVEPQLRDVVLRCMAKDPLQRPNAAGVVAMAQAAAGTGAWAPDDAAQWPESLAAQIHERTLAAGRTLPDPALDEPTYPEPAPSVSGPQHSQPQPHGEPSQPEQLFAAPPPPPILPPVDSEPTVFTGGAPGRREDGEGSRKRNGALIATLAAIVVVALGVTGYLVLQPSSKTAADAASTSGTVSATSSGGIAGSIASPSAQSPKPATATASTSATSSAAASAGASTSGAATGSATSSAGAGQQTTASTTTSAASPTPTASASGTPNPYTATQVCGSGYSVVTTKTLDSGGKVYLLYNNSTGYNCVTMLAKTVYGKVAMSATLDVQGGTTVTDSGSYSYYAGPVTEKAAGKCVIFGGSYNGQSWTSSTWNYCGS</sequence>
<reference evidence="9" key="1">
    <citation type="submission" date="2021-04" db="EMBL/GenBank/DDBJ databases">
        <title>Genome based classification of Actinospica acidithermotolerans sp. nov., an actinobacterium isolated from an Indonesian hot spring.</title>
        <authorList>
            <person name="Kusuma A.B."/>
            <person name="Putra K.E."/>
            <person name="Nafisah S."/>
            <person name="Loh J."/>
            <person name="Nouioui I."/>
            <person name="Goodfellow M."/>
        </authorList>
    </citation>
    <scope>NUCLEOTIDE SEQUENCE</scope>
    <source>
        <strain evidence="9">MGRD01-02</strain>
    </source>
</reference>
<keyword evidence="2 5" id="KW-0547">Nucleotide-binding</keyword>
<dbReference type="InterPro" id="IPR011009">
    <property type="entry name" value="Kinase-like_dom_sf"/>
</dbReference>
<evidence type="ECO:0000256" key="1">
    <source>
        <dbReference type="ARBA" id="ARBA00022679"/>
    </source>
</evidence>
<dbReference type="Proteomes" id="UP000676325">
    <property type="component" value="Unassembled WGS sequence"/>
</dbReference>
<feature type="binding site" evidence="5">
    <location>
        <position position="75"/>
    </location>
    <ligand>
        <name>ATP</name>
        <dbReference type="ChEBI" id="CHEBI:30616"/>
    </ligand>
</feature>
<dbReference type="GO" id="GO:0004674">
    <property type="term" value="F:protein serine/threonine kinase activity"/>
    <property type="evidence" value="ECO:0007669"/>
    <property type="project" value="UniProtKB-KW"/>
</dbReference>